<evidence type="ECO:0000256" key="2">
    <source>
        <dbReference type="SAM" id="Phobius"/>
    </source>
</evidence>
<feature type="region of interest" description="Disordered" evidence="1">
    <location>
        <begin position="135"/>
        <end position="162"/>
    </location>
</feature>
<keyword evidence="4" id="KW-1185">Reference proteome</keyword>
<protein>
    <submittedName>
        <fullName evidence="3">Uncharacterized protein</fullName>
    </submittedName>
</protein>
<proteinExistence type="predicted"/>
<evidence type="ECO:0000256" key="1">
    <source>
        <dbReference type="SAM" id="MobiDB-lite"/>
    </source>
</evidence>
<keyword evidence="2" id="KW-0472">Membrane</keyword>
<reference evidence="3" key="1">
    <citation type="submission" date="2023-10" db="EMBL/GenBank/DDBJ databases">
        <title>Genome assemblies of two species of porcelain crab, Petrolisthes cinctipes and Petrolisthes manimaculis (Anomura: Porcellanidae).</title>
        <authorList>
            <person name="Angst P."/>
        </authorList>
    </citation>
    <scope>NUCLEOTIDE SEQUENCE</scope>
    <source>
        <strain evidence="3">PB745_01</strain>
        <tissue evidence="3">Gill</tissue>
    </source>
</reference>
<feature type="transmembrane region" description="Helical" evidence="2">
    <location>
        <begin position="94"/>
        <end position="114"/>
    </location>
</feature>
<gene>
    <name evidence="3" type="ORF">Pcinc_022526</name>
</gene>
<name>A0AAE1FDJ0_PETCI</name>
<dbReference type="AlphaFoldDB" id="A0AAE1FDJ0"/>
<accession>A0AAE1FDJ0</accession>
<feature type="compositionally biased region" description="Basic and acidic residues" evidence="1">
    <location>
        <begin position="33"/>
        <end position="65"/>
    </location>
</feature>
<dbReference type="Proteomes" id="UP001286313">
    <property type="component" value="Unassembled WGS sequence"/>
</dbReference>
<keyword evidence="2" id="KW-1133">Transmembrane helix</keyword>
<feature type="region of interest" description="Disordered" evidence="1">
    <location>
        <begin position="21"/>
        <end position="73"/>
    </location>
</feature>
<keyword evidence="2" id="KW-0812">Transmembrane</keyword>
<evidence type="ECO:0000313" key="3">
    <source>
        <dbReference type="EMBL" id="KAK3872399.1"/>
    </source>
</evidence>
<sequence length="221" mass="24891">MEKPRVNNIFFQQNSEEKRRDNAFTLLLGNHTDTVEGEERKQSDRNMGKETETEPRKRRPKREDSNVPVFYMPGGPKKTRDCAMVNGLLGGFNTFNYLTFVTGLITLVLNVVIFPPGRKRRSLTDWLLVMLAPSSNSPVPEPQSLPHSTTRKHQGTKSETRLASSAVTELTTTLLTLLDAWIQGGIGDSVEGGDVRCGWVKYCRVLDHLSIHQPLLAPYIR</sequence>
<evidence type="ECO:0000313" key="4">
    <source>
        <dbReference type="Proteomes" id="UP001286313"/>
    </source>
</evidence>
<organism evidence="3 4">
    <name type="scientific">Petrolisthes cinctipes</name>
    <name type="common">Flat porcelain crab</name>
    <dbReference type="NCBI Taxonomy" id="88211"/>
    <lineage>
        <taxon>Eukaryota</taxon>
        <taxon>Metazoa</taxon>
        <taxon>Ecdysozoa</taxon>
        <taxon>Arthropoda</taxon>
        <taxon>Crustacea</taxon>
        <taxon>Multicrustacea</taxon>
        <taxon>Malacostraca</taxon>
        <taxon>Eumalacostraca</taxon>
        <taxon>Eucarida</taxon>
        <taxon>Decapoda</taxon>
        <taxon>Pleocyemata</taxon>
        <taxon>Anomura</taxon>
        <taxon>Galatheoidea</taxon>
        <taxon>Porcellanidae</taxon>
        <taxon>Petrolisthes</taxon>
    </lineage>
</organism>
<comment type="caution">
    <text evidence="3">The sequence shown here is derived from an EMBL/GenBank/DDBJ whole genome shotgun (WGS) entry which is preliminary data.</text>
</comment>
<dbReference type="EMBL" id="JAWQEG010002378">
    <property type="protein sequence ID" value="KAK3872399.1"/>
    <property type="molecule type" value="Genomic_DNA"/>
</dbReference>